<evidence type="ECO:0000259" key="1">
    <source>
        <dbReference type="Pfam" id="PF03235"/>
    </source>
</evidence>
<comment type="caution">
    <text evidence="2">The sequence shown here is derived from an EMBL/GenBank/DDBJ whole genome shotgun (WGS) entry which is preliminary data.</text>
</comment>
<dbReference type="Proteomes" id="UP000002808">
    <property type="component" value="Unassembled WGS sequence"/>
</dbReference>
<sequence>MKAIQSTVNDFFALTGTIFSIPVYQRNYTWEEENCEKLLQDIVSISQNKKTHFMGSITYILHLIDDEKSLRQLQEFVIIDGQQRITTIMLLLKAIETKIQNEGIKKEIDGLLNLSGQKLRLKPIKSDKEAFDLVMQN</sequence>
<dbReference type="InterPro" id="IPR004919">
    <property type="entry name" value="GmrSD_N"/>
</dbReference>
<dbReference type="PANTHER" id="PTHR35149:SF2">
    <property type="entry name" value="DUF262 DOMAIN-CONTAINING PROTEIN"/>
    <property type="match status" value="1"/>
</dbReference>
<gene>
    <name evidence="2" type="ORF">OUC_0930</name>
</gene>
<organism evidence="2 3">
    <name type="scientific">Helicobacter pylori R018c</name>
    <dbReference type="NCBI Taxonomy" id="1145110"/>
    <lineage>
        <taxon>Bacteria</taxon>
        <taxon>Pseudomonadati</taxon>
        <taxon>Campylobacterota</taxon>
        <taxon>Epsilonproteobacteria</taxon>
        <taxon>Campylobacterales</taxon>
        <taxon>Helicobacteraceae</taxon>
        <taxon>Helicobacter</taxon>
    </lineage>
</organism>
<proteinExistence type="predicted"/>
<dbReference type="PANTHER" id="PTHR35149">
    <property type="entry name" value="SLL5132 PROTEIN"/>
    <property type="match status" value="1"/>
</dbReference>
<protein>
    <recommendedName>
        <fullName evidence="1">GmrSD restriction endonucleases N-terminal domain-containing protein</fullName>
    </recommendedName>
</protein>
<name>K2KBI7_HELPX</name>
<accession>K2KBI7</accession>
<reference evidence="2 3" key="1">
    <citation type="submission" date="2012-08" db="EMBL/GenBank/DDBJ databases">
        <title>Comparative Sequence Analysis of H. pylori isolates.</title>
        <authorList>
            <person name="Blanchard T.G."/>
            <person name="Czinn S.J."/>
            <person name="McCracken C.M."/>
            <person name="Abolude K.A."/>
            <person name="Shefchek K.S."/>
            <person name="Maroo A.M."/>
            <person name="Santana-Cruz I.S."/>
            <person name="Tallon L.J."/>
            <person name="Ficke F.W.F."/>
        </authorList>
    </citation>
    <scope>NUCLEOTIDE SEQUENCE [LARGE SCALE GENOMIC DNA]</scope>
    <source>
        <strain evidence="2 3">R018c</strain>
    </source>
</reference>
<dbReference type="AlphaFoldDB" id="K2KBI7"/>
<evidence type="ECO:0000313" key="3">
    <source>
        <dbReference type="Proteomes" id="UP000002808"/>
    </source>
</evidence>
<dbReference type="EMBL" id="AMOQ01000004">
    <property type="protein sequence ID" value="EKE80199.1"/>
    <property type="molecule type" value="Genomic_DNA"/>
</dbReference>
<evidence type="ECO:0000313" key="2">
    <source>
        <dbReference type="EMBL" id="EKE80199.1"/>
    </source>
</evidence>
<dbReference type="Pfam" id="PF03235">
    <property type="entry name" value="GmrSD_N"/>
    <property type="match status" value="1"/>
</dbReference>
<feature type="domain" description="GmrSD restriction endonucleases N-terminal" evidence="1">
    <location>
        <begin position="17"/>
        <end position="136"/>
    </location>
</feature>
<dbReference type="PATRIC" id="fig|1145110.4.peg.911"/>